<evidence type="ECO:0000313" key="2">
    <source>
        <dbReference type="EMBL" id="OLA38098.1"/>
    </source>
</evidence>
<dbReference type="Proteomes" id="UP000186777">
    <property type="component" value="Unassembled WGS sequence"/>
</dbReference>
<dbReference type="Pfam" id="PF05016">
    <property type="entry name" value="ParE_toxin"/>
    <property type="match status" value="1"/>
</dbReference>
<evidence type="ECO:0000313" key="3">
    <source>
        <dbReference type="Proteomes" id="UP000186777"/>
    </source>
</evidence>
<dbReference type="Gene3D" id="3.30.2310.20">
    <property type="entry name" value="RelE-like"/>
    <property type="match status" value="1"/>
</dbReference>
<dbReference type="STRING" id="626940.BHW43_04415"/>
<gene>
    <name evidence="2" type="ORF">BHW43_04415</name>
</gene>
<dbReference type="RefSeq" id="WP_303679648.1">
    <property type="nucleotide sequence ID" value="NZ_MNTG01000025.1"/>
</dbReference>
<sequence>MMTYKIIYTQKALADLDAVASYIKLKLCNISASDRIVENFFGEGDSLASFPTKYPLCNDALLHAWGIRFVPVKNYLLFYVVREDESAVYVIRFLYAKRAWQNILREYVKKEGGGFMPVFTTHYIQEETEKYGAK</sequence>
<name>A0A1Q6R6V0_9FIRM</name>
<proteinExistence type="predicted"/>
<dbReference type="InterPro" id="IPR035093">
    <property type="entry name" value="RelE/ParE_toxin_dom_sf"/>
</dbReference>
<reference evidence="2 3" key="1">
    <citation type="journal article" date="2016" name="Nat. Biotechnol.">
        <title>Measurement of bacterial replication rates in microbial communities.</title>
        <authorList>
            <person name="Brown C.T."/>
            <person name="Olm M.R."/>
            <person name="Thomas B.C."/>
            <person name="Banfield J.F."/>
        </authorList>
    </citation>
    <scope>NUCLEOTIDE SEQUENCE [LARGE SCALE GENOMIC DNA]</scope>
    <source>
        <strain evidence="2">46_33</strain>
    </source>
</reference>
<evidence type="ECO:0000256" key="1">
    <source>
        <dbReference type="ARBA" id="ARBA00022649"/>
    </source>
</evidence>
<accession>A0A1Q6R6V0</accession>
<organism evidence="2 3">
    <name type="scientific">Phascolarctobacterium succinatutens</name>
    <dbReference type="NCBI Taxonomy" id="626940"/>
    <lineage>
        <taxon>Bacteria</taxon>
        <taxon>Bacillati</taxon>
        <taxon>Bacillota</taxon>
        <taxon>Negativicutes</taxon>
        <taxon>Acidaminococcales</taxon>
        <taxon>Acidaminococcaceae</taxon>
        <taxon>Phascolarctobacterium</taxon>
    </lineage>
</organism>
<dbReference type="InterPro" id="IPR007712">
    <property type="entry name" value="RelE/ParE_toxin"/>
</dbReference>
<protein>
    <recommendedName>
        <fullName evidence="4">Type II toxin-antitoxin system RelE/ParE family toxin</fullName>
    </recommendedName>
</protein>
<evidence type="ECO:0008006" key="4">
    <source>
        <dbReference type="Google" id="ProtNLM"/>
    </source>
</evidence>
<dbReference type="EMBL" id="MNTG01000025">
    <property type="protein sequence ID" value="OLA38098.1"/>
    <property type="molecule type" value="Genomic_DNA"/>
</dbReference>
<comment type="caution">
    <text evidence="2">The sequence shown here is derived from an EMBL/GenBank/DDBJ whole genome shotgun (WGS) entry which is preliminary data.</text>
</comment>
<dbReference type="AlphaFoldDB" id="A0A1Q6R6V0"/>
<keyword evidence="1" id="KW-1277">Toxin-antitoxin system</keyword>